<keyword evidence="6 13" id="KW-0812">Transmembrane</keyword>
<keyword evidence="9 13" id="KW-1133">Transmembrane helix</keyword>
<evidence type="ECO:0000259" key="14">
    <source>
        <dbReference type="Pfam" id="PF01292"/>
    </source>
</evidence>
<dbReference type="Proteomes" id="UP000254927">
    <property type="component" value="Unassembled WGS sequence"/>
</dbReference>
<feature type="transmembrane region" description="Helical" evidence="13">
    <location>
        <begin position="141"/>
        <end position="161"/>
    </location>
</feature>
<dbReference type="EMBL" id="UGQW01000002">
    <property type="protein sequence ID" value="STZ67269.1"/>
    <property type="molecule type" value="Genomic_DNA"/>
</dbReference>
<gene>
    <name evidence="15" type="primary">yceJ</name>
    <name evidence="15" type="ORF">NCTC10660_00743</name>
</gene>
<keyword evidence="5" id="KW-0349">Heme</keyword>
<proteinExistence type="inferred from homology"/>
<feature type="transmembrane region" description="Helical" evidence="13">
    <location>
        <begin position="48"/>
        <end position="66"/>
    </location>
</feature>
<evidence type="ECO:0000256" key="1">
    <source>
        <dbReference type="ARBA" id="ARBA00001970"/>
    </source>
</evidence>
<dbReference type="InterPro" id="IPR016174">
    <property type="entry name" value="Di-haem_cyt_TM"/>
</dbReference>
<keyword evidence="7" id="KW-0479">Metal-binding</keyword>
<dbReference type="GO" id="GO:0005886">
    <property type="term" value="C:plasma membrane"/>
    <property type="evidence" value="ECO:0007669"/>
    <property type="project" value="UniProtKB-SubCell"/>
</dbReference>
<evidence type="ECO:0000256" key="4">
    <source>
        <dbReference type="ARBA" id="ARBA00022475"/>
    </source>
</evidence>
<evidence type="ECO:0000256" key="5">
    <source>
        <dbReference type="ARBA" id="ARBA00022617"/>
    </source>
</evidence>
<dbReference type="InterPro" id="IPR052168">
    <property type="entry name" value="Cytochrome_b561_oxidase"/>
</dbReference>
<dbReference type="Gene3D" id="1.20.950.20">
    <property type="entry name" value="Transmembrane di-heme cytochromes, Chain C"/>
    <property type="match status" value="1"/>
</dbReference>
<name>A0A378TW83_NEIEL</name>
<keyword evidence="10" id="KW-0408">Iron</keyword>
<dbReference type="PANTHER" id="PTHR30529">
    <property type="entry name" value="CYTOCHROME B561"/>
    <property type="match status" value="1"/>
</dbReference>
<evidence type="ECO:0000256" key="13">
    <source>
        <dbReference type="SAM" id="Phobius"/>
    </source>
</evidence>
<dbReference type="SUPFAM" id="SSF81342">
    <property type="entry name" value="Transmembrane di-heme cytochromes"/>
    <property type="match status" value="1"/>
</dbReference>
<evidence type="ECO:0000256" key="9">
    <source>
        <dbReference type="ARBA" id="ARBA00022989"/>
    </source>
</evidence>
<dbReference type="GO" id="GO:0009055">
    <property type="term" value="F:electron transfer activity"/>
    <property type="evidence" value="ECO:0007669"/>
    <property type="project" value="InterPro"/>
</dbReference>
<evidence type="ECO:0000256" key="8">
    <source>
        <dbReference type="ARBA" id="ARBA00022982"/>
    </source>
</evidence>
<dbReference type="GO" id="GO:0020037">
    <property type="term" value="F:heme binding"/>
    <property type="evidence" value="ECO:0007669"/>
    <property type="project" value="TreeGrafter"/>
</dbReference>
<evidence type="ECO:0000256" key="2">
    <source>
        <dbReference type="ARBA" id="ARBA00004651"/>
    </source>
</evidence>
<keyword evidence="3" id="KW-0813">Transport</keyword>
<feature type="domain" description="Cytochrome b561 bacterial/Ni-hydrogenase" evidence="14">
    <location>
        <begin position="9"/>
        <end position="172"/>
    </location>
</feature>
<sequence>MTPDSFRYYGTVSRLLHWLMAACFVVMLVTAIIWNLTEADWVGSLYGLHKSFGFILMVLIVVRILWAAANMGKRPPADSAAAKLGHLALYALMLFVPLVGMIRQYGSGRGPLKVFGLQVMQGTPEKVEWMANLGNMLHGKMAWLLFVLVAGHIAMVIVHRMQGNNVLPRMLGRRS</sequence>
<comment type="cofactor">
    <cofactor evidence="1">
        <name>heme b</name>
        <dbReference type="ChEBI" id="CHEBI:60344"/>
    </cofactor>
</comment>
<dbReference type="InterPro" id="IPR011577">
    <property type="entry name" value="Cyt_b561_bac/Ni-Hgenase"/>
</dbReference>
<reference evidence="15 16" key="1">
    <citation type="submission" date="2018-06" db="EMBL/GenBank/DDBJ databases">
        <authorList>
            <consortium name="Pathogen Informatics"/>
            <person name="Doyle S."/>
        </authorList>
    </citation>
    <scope>NUCLEOTIDE SEQUENCE [LARGE SCALE GENOMIC DNA]</scope>
    <source>
        <strain evidence="15 16">NCTC10660</strain>
    </source>
</reference>
<evidence type="ECO:0000256" key="10">
    <source>
        <dbReference type="ARBA" id="ARBA00023004"/>
    </source>
</evidence>
<keyword evidence="8" id="KW-0249">Electron transport</keyword>
<evidence type="ECO:0000256" key="3">
    <source>
        <dbReference type="ARBA" id="ARBA00022448"/>
    </source>
</evidence>
<dbReference type="GO" id="GO:0046872">
    <property type="term" value="F:metal ion binding"/>
    <property type="evidence" value="ECO:0007669"/>
    <property type="project" value="UniProtKB-KW"/>
</dbReference>
<comment type="subcellular location">
    <subcellularLocation>
        <location evidence="2">Cell membrane</location>
        <topology evidence="2">Multi-pass membrane protein</topology>
    </subcellularLocation>
</comment>
<keyword evidence="4" id="KW-1003">Cell membrane</keyword>
<evidence type="ECO:0000313" key="15">
    <source>
        <dbReference type="EMBL" id="STZ67269.1"/>
    </source>
</evidence>
<dbReference type="Pfam" id="PF01292">
    <property type="entry name" value="Ni_hydr_CYTB"/>
    <property type="match status" value="1"/>
</dbReference>
<accession>A0A378TW83</accession>
<feature type="transmembrane region" description="Helical" evidence="13">
    <location>
        <begin position="87"/>
        <end position="106"/>
    </location>
</feature>
<evidence type="ECO:0000256" key="7">
    <source>
        <dbReference type="ARBA" id="ARBA00022723"/>
    </source>
</evidence>
<dbReference type="GeneID" id="93351742"/>
<feature type="transmembrane region" description="Helical" evidence="13">
    <location>
        <begin position="15"/>
        <end position="36"/>
    </location>
</feature>
<protein>
    <submittedName>
        <fullName evidence="15">Putative cytochrome B561</fullName>
    </submittedName>
</protein>
<evidence type="ECO:0000256" key="11">
    <source>
        <dbReference type="ARBA" id="ARBA00023136"/>
    </source>
</evidence>
<evidence type="ECO:0000313" key="16">
    <source>
        <dbReference type="Proteomes" id="UP000254927"/>
    </source>
</evidence>
<dbReference type="GO" id="GO:0022904">
    <property type="term" value="P:respiratory electron transport chain"/>
    <property type="evidence" value="ECO:0007669"/>
    <property type="project" value="InterPro"/>
</dbReference>
<evidence type="ECO:0000256" key="12">
    <source>
        <dbReference type="ARBA" id="ARBA00037975"/>
    </source>
</evidence>
<comment type="similarity">
    <text evidence="12">Belongs to the cytochrome b561 family.</text>
</comment>
<organism evidence="15 16">
    <name type="scientific">Neisseria elongata</name>
    <dbReference type="NCBI Taxonomy" id="495"/>
    <lineage>
        <taxon>Bacteria</taxon>
        <taxon>Pseudomonadati</taxon>
        <taxon>Pseudomonadota</taxon>
        <taxon>Betaproteobacteria</taxon>
        <taxon>Neisseriales</taxon>
        <taxon>Neisseriaceae</taxon>
        <taxon>Neisseria</taxon>
    </lineage>
</organism>
<dbReference type="RefSeq" id="WP_074896034.1">
    <property type="nucleotide sequence ID" value="NZ_CP031252.1"/>
</dbReference>
<dbReference type="AlphaFoldDB" id="A0A378TW83"/>
<keyword evidence="11 13" id="KW-0472">Membrane</keyword>
<evidence type="ECO:0000256" key="6">
    <source>
        <dbReference type="ARBA" id="ARBA00022692"/>
    </source>
</evidence>
<dbReference type="PANTHER" id="PTHR30529:SF1">
    <property type="entry name" value="CYTOCHROME B561 HOMOLOG 2"/>
    <property type="match status" value="1"/>
</dbReference>